<evidence type="ECO:0000256" key="7">
    <source>
        <dbReference type="ARBA" id="ARBA00023273"/>
    </source>
</evidence>
<dbReference type="EMBL" id="JAHDYR010000062">
    <property type="protein sequence ID" value="KAG9391036.1"/>
    <property type="molecule type" value="Genomic_DNA"/>
</dbReference>
<organism evidence="9 10">
    <name type="scientific">Carpediemonas membranifera</name>
    <dbReference type="NCBI Taxonomy" id="201153"/>
    <lineage>
        <taxon>Eukaryota</taxon>
        <taxon>Metamonada</taxon>
        <taxon>Carpediemonas-like organisms</taxon>
        <taxon>Carpediemonas</taxon>
    </lineage>
</organism>
<evidence type="ECO:0000256" key="2">
    <source>
        <dbReference type="ARBA" id="ARBA00009522"/>
    </source>
</evidence>
<evidence type="ECO:0000313" key="10">
    <source>
        <dbReference type="Proteomes" id="UP000717585"/>
    </source>
</evidence>
<dbReference type="GO" id="GO:0042073">
    <property type="term" value="P:intraciliary transport"/>
    <property type="evidence" value="ECO:0007669"/>
    <property type="project" value="TreeGrafter"/>
</dbReference>
<dbReference type="InterPro" id="IPR011990">
    <property type="entry name" value="TPR-like_helical_dom_sf"/>
</dbReference>
<evidence type="ECO:0000256" key="6">
    <source>
        <dbReference type="ARBA" id="ARBA00023069"/>
    </source>
</evidence>
<evidence type="ECO:0000313" key="9">
    <source>
        <dbReference type="EMBL" id="KAG9391036.1"/>
    </source>
</evidence>
<keyword evidence="8" id="KW-0175">Coiled coil</keyword>
<keyword evidence="5" id="KW-0802">TPR repeat</keyword>
<evidence type="ECO:0000256" key="5">
    <source>
        <dbReference type="ARBA" id="ARBA00022803"/>
    </source>
</evidence>
<keyword evidence="6" id="KW-0969">Cilium</keyword>
<accession>A0A8J6AQ64</accession>
<dbReference type="SUPFAM" id="SSF48452">
    <property type="entry name" value="TPR-like"/>
    <property type="match status" value="1"/>
</dbReference>
<dbReference type="GO" id="GO:0120170">
    <property type="term" value="F:intraciliary transport particle B binding"/>
    <property type="evidence" value="ECO:0007669"/>
    <property type="project" value="TreeGrafter"/>
</dbReference>
<protein>
    <submittedName>
        <fullName evidence="9">Tetratricopeptide repeat</fullName>
    </submittedName>
</protein>
<evidence type="ECO:0000256" key="4">
    <source>
        <dbReference type="ARBA" id="ARBA00022794"/>
    </source>
</evidence>
<proteinExistence type="inferred from homology"/>
<gene>
    <name evidence="9" type="ORF">J8273_7310</name>
</gene>
<keyword evidence="4" id="KW-0970">Cilium biogenesis/degradation</keyword>
<sequence>MDGISGSSATSQVYTLFSEENYEDVVELLTTQFISFEDTIAYRSLLAYSYFRLQNFEMAADLYEQLRKSDPTDENTILSLISCYYKIGDYQNALRLATTATVSAENEPALKRLQAAIRYENNDLQGAGKAVGNSQADPMSLVQMGCVLYKEQKFKEAREKFEAAHELHDETRLLTLYAIALCYYQENDLTNARSLINDILDEAIKQFPEVARSTRGQRSVGNTFALEQSALIETFNLRAALEMKNKNMPGVIRALNDMPFRHDSELDAVTLHNKALVQIDSDPSGGFQKLHFLLTNPPFPPETFGNLLLMYCEHELYDLAAGLLADNGNLAAQCLTPDRALFLDALIVAQTSQEEAYHKLEQLENRHLSALNQMMKQMNRANEEAMLEWVKKYETALNAYIPVMCNKERLLYDIGNYAAVEAHLRAAPDQATEHEVWRLNMAHTLYAAENYEGALEYYGPIIDDHEGRLLQVPAVVLANTCVCHIMLTQNADAEELMRAIDTEERAAMERSDAKPYFHLTIVNLVIGTLYCVKNNMAFGVERVLKAMDPPDQKISADTWLHVKLPILALIDELSKNITSITSRLLDDIIDFLTQAESVGQDVSTVISSTEGGLLEGQEDAMPTFRTIGEEARMFKRLFIRYKLM</sequence>
<dbReference type="InterPro" id="IPR019734">
    <property type="entry name" value="TPR_rpt"/>
</dbReference>
<dbReference type="Gene3D" id="1.25.40.10">
    <property type="entry name" value="Tetratricopeptide repeat domain"/>
    <property type="match status" value="1"/>
</dbReference>
<keyword evidence="3" id="KW-0677">Repeat</keyword>
<dbReference type="OrthoDB" id="10249577at2759"/>
<reference evidence="9" key="1">
    <citation type="submission" date="2021-05" db="EMBL/GenBank/DDBJ databases">
        <title>A free-living protist that lacks canonical eukaryotic 1 DNA replication and segregation systems.</title>
        <authorList>
            <person name="Salas-Leiva D.E."/>
            <person name="Tromer E.C."/>
            <person name="Curtis B.A."/>
            <person name="Jerlstrom-Hultqvist J."/>
            <person name="Kolisko M."/>
            <person name="Yi Z."/>
            <person name="Salas-Leiva J.S."/>
            <person name="Gallot-Lavallee L."/>
            <person name="Kops G.J.P.L."/>
            <person name="Archibald J.M."/>
            <person name="Simpson A.G.B."/>
            <person name="Roger A.J."/>
        </authorList>
    </citation>
    <scope>NUCLEOTIDE SEQUENCE</scope>
    <source>
        <strain evidence="9">BICM</strain>
    </source>
</reference>
<comment type="similarity">
    <text evidence="2">Belongs to the TTC30/dfy-1/fleer family.</text>
</comment>
<comment type="subcellular location">
    <subcellularLocation>
        <location evidence="1">Cell projection</location>
        <location evidence="1">Cilium</location>
    </subcellularLocation>
</comment>
<dbReference type="PANTHER" id="PTHR20931">
    <property type="entry name" value="TETRATRICOPEPTIDE REPEAT PROTEIN 30"/>
    <property type="match status" value="1"/>
</dbReference>
<evidence type="ECO:0000256" key="3">
    <source>
        <dbReference type="ARBA" id="ARBA00022737"/>
    </source>
</evidence>
<dbReference type="Proteomes" id="UP000717585">
    <property type="component" value="Unassembled WGS sequence"/>
</dbReference>
<dbReference type="SMART" id="SM00028">
    <property type="entry name" value="TPR"/>
    <property type="match status" value="4"/>
</dbReference>
<evidence type="ECO:0000256" key="1">
    <source>
        <dbReference type="ARBA" id="ARBA00004138"/>
    </source>
</evidence>
<dbReference type="PANTHER" id="PTHR20931:SF0">
    <property type="entry name" value="TETRATRICOPEPTIDE REPEAT PROTEIN 30"/>
    <property type="match status" value="1"/>
</dbReference>
<name>A0A8J6AQ64_9EUKA</name>
<comment type="caution">
    <text evidence="9">The sequence shown here is derived from an EMBL/GenBank/DDBJ whole genome shotgun (WGS) entry which is preliminary data.</text>
</comment>
<dbReference type="GO" id="GO:0005879">
    <property type="term" value="C:axonemal microtubule"/>
    <property type="evidence" value="ECO:0007669"/>
    <property type="project" value="TreeGrafter"/>
</dbReference>
<dbReference type="AlphaFoldDB" id="A0A8J6AQ64"/>
<keyword evidence="10" id="KW-1185">Reference proteome</keyword>
<feature type="coiled-coil region" evidence="8">
    <location>
        <begin position="353"/>
        <end position="388"/>
    </location>
</feature>
<evidence type="ECO:0000256" key="8">
    <source>
        <dbReference type="SAM" id="Coils"/>
    </source>
</evidence>
<dbReference type="Pfam" id="PF13432">
    <property type="entry name" value="TPR_16"/>
    <property type="match status" value="1"/>
</dbReference>
<dbReference type="GO" id="GO:0030992">
    <property type="term" value="C:intraciliary transport particle B"/>
    <property type="evidence" value="ECO:0007669"/>
    <property type="project" value="TreeGrafter"/>
</dbReference>
<dbReference type="InterPro" id="IPR039941">
    <property type="entry name" value="TT30"/>
</dbReference>
<dbReference type="Pfam" id="PF13174">
    <property type="entry name" value="TPR_6"/>
    <property type="match status" value="1"/>
</dbReference>
<keyword evidence="7" id="KW-0966">Cell projection</keyword>